<comment type="similarity">
    <text evidence="1">Belongs to the peptidase S58 family.</text>
</comment>
<dbReference type="InterPro" id="IPR005321">
    <property type="entry name" value="Peptidase_S58_DmpA"/>
</dbReference>
<protein>
    <submittedName>
        <fullName evidence="2">Peptidase S58 family protein</fullName>
    </submittedName>
</protein>
<dbReference type="CDD" id="cd02252">
    <property type="entry name" value="nylC_like"/>
    <property type="match status" value="1"/>
</dbReference>
<evidence type="ECO:0000256" key="1">
    <source>
        <dbReference type="ARBA" id="ARBA00007068"/>
    </source>
</evidence>
<dbReference type="PANTHER" id="PTHR36512:SF3">
    <property type="entry name" value="BLR5678 PROTEIN"/>
    <property type="match status" value="1"/>
</dbReference>
<dbReference type="Proteomes" id="UP000027946">
    <property type="component" value="Unassembled WGS sequence"/>
</dbReference>
<dbReference type="PANTHER" id="PTHR36512">
    <property type="entry name" value="D-AMINOPEPTIDASE"/>
    <property type="match status" value="1"/>
</dbReference>
<dbReference type="RefSeq" id="WP_038266238.1">
    <property type="nucleotide sequence ID" value="NZ_FSRH01000005.1"/>
</dbReference>
<dbReference type="OrthoDB" id="9808347at2"/>
<evidence type="ECO:0000313" key="2">
    <source>
        <dbReference type="EMBL" id="KDR94922.1"/>
    </source>
</evidence>
<reference evidence="2 3" key="1">
    <citation type="submission" date="2014-03" db="EMBL/GenBank/DDBJ databases">
        <title>Genome sequence of Clostridium litorale W6, DSM 5388.</title>
        <authorList>
            <person name="Poehlein A."/>
            <person name="Jagirdar A."/>
            <person name="Khonsari B."/>
            <person name="Chibani C.M."/>
            <person name="Gutierrez Gutierrez D.A."/>
            <person name="Davydova E."/>
            <person name="Alghaithi H.S."/>
            <person name="Nair K.P."/>
            <person name="Dhamotharan K."/>
            <person name="Chandran L."/>
            <person name="G W."/>
            <person name="Daniel R."/>
        </authorList>
    </citation>
    <scope>NUCLEOTIDE SEQUENCE [LARGE SCALE GENOMIC DNA]</scope>
    <source>
        <strain evidence="2 3">W6</strain>
    </source>
</reference>
<dbReference type="Gene3D" id="3.60.70.12">
    <property type="entry name" value="L-amino peptidase D-ALA esterase/amidase"/>
    <property type="match status" value="1"/>
</dbReference>
<keyword evidence="3" id="KW-1185">Reference proteome</keyword>
<name>A0A069RL25_PEPLI</name>
<comment type="caution">
    <text evidence="2">The sequence shown here is derived from an EMBL/GenBank/DDBJ whole genome shotgun (WGS) entry which is preliminary data.</text>
</comment>
<evidence type="ECO:0000313" key="3">
    <source>
        <dbReference type="Proteomes" id="UP000027946"/>
    </source>
</evidence>
<sequence length="320" mass="32977">MDRENGLGIKGVRVGSAQNDEGLTGCTVIICERGGVCSVDVRGAAPGTRETDLLDPVNMIEKVHAVVLAGGSAFGLDSCSGVMRYLEEKGVGFDVGVAKVPIVTGAVLFDLNVGDPKARPSADMGYEACISSEEGKFKQGCFGAGCGASVGKALGSELAMKSGMGMHSMKCEDGLVVSSIVAVNAYGDVYENGRIIAGALSKSGGFADSRICMSMGENDNGFTGKNTTIGAVITNAILTKAQAKRISYFAHDGYARAINPVHTLYDGDSIFTLATGSVDADINRIGILAAESMEKAIISAVKNADSSGGLKSYKDVTSQK</sequence>
<dbReference type="AlphaFoldDB" id="A0A069RL25"/>
<organism evidence="2 3">
    <name type="scientific">Peptoclostridium litorale DSM 5388</name>
    <dbReference type="NCBI Taxonomy" id="1121324"/>
    <lineage>
        <taxon>Bacteria</taxon>
        <taxon>Bacillati</taxon>
        <taxon>Bacillota</taxon>
        <taxon>Clostridia</taxon>
        <taxon>Peptostreptococcales</taxon>
        <taxon>Peptoclostridiaceae</taxon>
        <taxon>Peptoclostridium</taxon>
    </lineage>
</organism>
<accession>A0A069RL25</accession>
<proteinExistence type="inferred from homology"/>
<dbReference type="GO" id="GO:0004177">
    <property type="term" value="F:aminopeptidase activity"/>
    <property type="evidence" value="ECO:0007669"/>
    <property type="project" value="TreeGrafter"/>
</dbReference>
<dbReference type="eggNOG" id="COG3191">
    <property type="taxonomic scope" value="Bacteria"/>
</dbReference>
<dbReference type="STRING" id="1121324.CLIT_13c02440"/>
<gene>
    <name evidence="2" type="ORF">CLIT_13c02440</name>
</gene>
<dbReference type="SUPFAM" id="SSF56266">
    <property type="entry name" value="DmpA/ArgJ-like"/>
    <property type="match status" value="1"/>
</dbReference>
<dbReference type="EMBL" id="JJMM01000013">
    <property type="protein sequence ID" value="KDR94922.1"/>
    <property type="molecule type" value="Genomic_DNA"/>
</dbReference>
<dbReference type="Pfam" id="PF03576">
    <property type="entry name" value="Peptidase_S58"/>
    <property type="match status" value="1"/>
</dbReference>
<dbReference type="InterPro" id="IPR016117">
    <property type="entry name" value="ArgJ-like_dom_sf"/>
</dbReference>